<feature type="transmembrane region" description="Helical" evidence="1">
    <location>
        <begin position="91"/>
        <end position="113"/>
    </location>
</feature>
<comment type="caution">
    <text evidence="2">The sequence shown here is derived from an EMBL/GenBank/DDBJ whole genome shotgun (WGS) entry which is preliminary data.</text>
</comment>
<keyword evidence="1" id="KW-0812">Transmembrane</keyword>
<feature type="transmembrane region" description="Helical" evidence="1">
    <location>
        <begin position="20"/>
        <end position="42"/>
    </location>
</feature>
<feature type="transmembrane region" description="Helical" evidence="1">
    <location>
        <begin position="153"/>
        <end position="172"/>
    </location>
</feature>
<name>A0A366QP16_9HYPO</name>
<evidence type="ECO:0000256" key="1">
    <source>
        <dbReference type="SAM" id="Phobius"/>
    </source>
</evidence>
<organism evidence="2 3">
    <name type="scientific">Fusarium coffeatum</name>
    <dbReference type="NCBI Taxonomy" id="231269"/>
    <lineage>
        <taxon>Eukaryota</taxon>
        <taxon>Fungi</taxon>
        <taxon>Dikarya</taxon>
        <taxon>Ascomycota</taxon>
        <taxon>Pezizomycotina</taxon>
        <taxon>Sordariomycetes</taxon>
        <taxon>Hypocreomycetidae</taxon>
        <taxon>Hypocreales</taxon>
        <taxon>Nectriaceae</taxon>
        <taxon>Fusarium</taxon>
        <taxon>Fusarium incarnatum-equiseti species complex</taxon>
    </lineage>
</organism>
<keyword evidence="1" id="KW-0472">Membrane</keyword>
<protein>
    <recommendedName>
        <fullName evidence="4">ABC transmembrane type-1 domain-containing protein</fullName>
    </recommendedName>
</protein>
<evidence type="ECO:0000313" key="3">
    <source>
        <dbReference type="Proteomes" id="UP000253153"/>
    </source>
</evidence>
<dbReference type="Proteomes" id="UP000253153">
    <property type="component" value="Unassembled WGS sequence"/>
</dbReference>
<feature type="transmembrane region" description="Helical" evidence="1">
    <location>
        <begin position="307"/>
        <end position="328"/>
    </location>
</feature>
<feature type="transmembrane region" description="Helical" evidence="1">
    <location>
        <begin position="125"/>
        <end position="147"/>
    </location>
</feature>
<dbReference type="EMBL" id="QKXC01000342">
    <property type="protein sequence ID" value="RBR06587.1"/>
    <property type="molecule type" value="Genomic_DNA"/>
</dbReference>
<feature type="transmembrane region" description="Helical" evidence="1">
    <location>
        <begin position="62"/>
        <end position="85"/>
    </location>
</feature>
<keyword evidence="1" id="KW-1133">Transmembrane helix</keyword>
<sequence>MASFSGQSDLLELNESGFDFSVQFEQLFFSIIPSACFIVFSIWRSLSQARKPTVVEAPVFQLIKLISIATYICLELSLVILVALGTFQATGIFIASSVLKLVSAPLMALLSLIDHCKSLRPSVLLNSYLFLTLLFDAVQARTLFLTWTIKPGLTYSSIFTTTIALKLAILLLEAQRKTKYVVWNEKERSPEETSGIFSLGVFFWLNKIFLEGYHKVLRLEDLFPLDTSLHGKLLHEEFSKHMDYSKLKASKLGLVKVLLRTLKIPLLLPVLPRLALLGFTFCQPLFIERLLAHLSEPKIGNNIGYGLIAASVLIYSGIAISWALCWQVNQGGYSRLR</sequence>
<gene>
    <name evidence="2" type="ORF">FIESC28_10982</name>
</gene>
<proteinExistence type="predicted"/>
<feature type="transmembrane region" description="Helical" evidence="1">
    <location>
        <begin position="266"/>
        <end position="287"/>
    </location>
</feature>
<dbReference type="AlphaFoldDB" id="A0A366QP16"/>
<dbReference type="OrthoDB" id="6500128at2759"/>
<evidence type="ECO:0000313" key="2">
    <source>
        <dbReference type="EMBL" id="RBR06587.1"/>
    </source>
</evidence>
<evidence type="ECO:0008006" key="4">
    <source>
        <dbReference type="Google" id="ProtNLM"/>
    </source>
</evidence>
<dbReference type="GeneID" id="42000408"/>
<accession>A0A366QP16</accession>
<keyword evidence="3" id="KW-1185">Reference proteome</keyword>
<reference evidence="2 3" key="1">
    <citation type="submission" date="2018-06" db="EMBL/GenBank/DDBJ databases">
        <title>Fusarium incarnatum-equiseti species complex species 28.</title>
        <authorList>
            <person name="Gardiner D.M."/>
        </authorList>
    </citation>
    <scope>NUCLEOTIDE SEQUENCE [LARGE SCALE GENOMIC DNA]</scope>
    <source>
        <strain evidence="2 3">FIESC_28</strain>
    </source>
</reference>
<dbReference type="RefSeq" id="XP_031010806.1">
    <property type="nucleotide sequence ID" value="XM_031165112.1"/>
</dbReference>